<dbReference type="PANTHER" id="PTHR11893:SF41">
    <property type="entry name" value="INNEXIN INX2"/>
    <property type="match status" value="1"/>
</dbReference>
<protein>
    <recommendedName>
        <fullName evidence="12">Innexin</fullName>
    </recommendedName>
</protein>
<keyword evidence="9 12" id="KW-0406">Ion transport</keyword>
<dbReference type="PROSITE" id="PS51013">
    <property type="entry name" value="PANNEXIN"/>
    <property type="match status" value="1"/>
</dbReference>
<dbReference type="EMBL" id="CARXXK010000001">
    <property type="protein sequence ID" value="CAI6345979.1"/>
    <property type="molecule type" value="Genomic_DNA"/>
</dbReference>
<comment type="function">
    <text evidence="12">Structural component of the gap junctions.</text>
</comment>
<evidence type="ECO:0000313" key="13">
    <source>
        <dbReference type="EMBL" id="CAI6345979.1"/>
    </source>
</evidence>
<feature type="transmembrane region" description="Helical" evidence="12">
    <location>
        <begin position="110"/>
        <end position="132"/>
    </location>
</feature>
<keyword evidence="6" id="KW-0303">Gap junction</keyword>
<evidence type="ECO:0000256" key="2">
    <source>
        <dbReference type="ARBA" id="ARBA00004651"/>
    </source>
</evidence>
<evidence type="ECO:0000256" key="12">
    <source>
        <dbReference type="RuleBase" id="RU010713"/>
    </source>
</evidence>
<dbReference type="Proteomes" id="UP001160148">
    <property type="component" value="Unassembled WGS sequence"/>
</dbReference>
<feature type="transmembrane region" description="Helical" evidence="12">
    <location>
        <begin position="174"/>
        <end position="196"/>
    </location>
</feature>
<name>A0AAV0VQS5_9HEMI</name>
<comment type="caution">
    <text evidence="13">The sequence shown here is derived from an EMBL/GenBank/DDBJ whole genome shotgun (WGS) entry which is preliminary data.</text>
</comment>
<dbReference type="GO" id="GO:0007602">
    <property type="term" value="P:phototransduction"/>
    <property type="evidence" value="ECO:0007669"/>
    <property type="project" value="TreeGrafter"/>
</dbReference>
<dbReference type="AlphaFoldDB" id="A0AAV0VQS5"/>
<keyword evidence="11 12" id="KW-0407">Ion channel</keyword>
<evidence type="ECO:0000256" key="10">
    <source>
        <dbReference type="ARBA" id="ARBA00023136"/>
    </source>
</evidence>
<evidence type="ECO:0000256" key="8">
    <source>
        <dbReference type="ARBA" id="ARBA00022989"/>
    </source>
</evidence>
<dbReference type="PANTHER" id="PTHR11893">
    <property type="entry name" value="INNEXIN"/>
    <property type="match status" value="1"/>
</dbReference>
<feature type="transmembrane region" description="Helical" evidence="12">
    <location>
        <begin position="30"/>
        <end position="48"/>
    </location>
</feature>
<dbReference type="GO" id="GO:0005886">
    <property type="term" value="C:plasma membrane"/>
    <property type="evidence" value="ECO:0007669"/>
    <property type="project" value="UniProtKB-SubCell"/>
</dbReference>
<keyword evidence="7" id="KW-0965">Cell junction</keyword>
<evidence type="ECO:0000313" key="14">
    <source>
        <dbReference type="Proteomes" id="UP001160148"/>
    </source>
</evidence>
<keyword evidence="10 12" id="KW-0472">Membrane</keyword>
<accession>A0AAV0VQS5</accession>
<dbReference type="PRINTS" id="PR01262">
    <property type="entry name" value="INNEXIN"/>
</dbReference>
<keyword evidence="8 12" id="KW-1133">Transmembrane helix</keyword>
<evidence type="ECO:0000256" key="11">
    <source>
        <dbReference type="ARBA" id="ARBA00023303"/>
    </source>
</evidence>
<keyword evidence="5 12" id="KW-0812">Transmembrane</keyword>
<evidence type="ECO:0000256" key="5">
    <source>
        <dbReference type="ARBA" id="ARBA00022692"/>
    </source>
</evidence>
<dbReference type="GO" id="GO:0034220">
    <property type="term" value="P:monoatomic ion transmembrane transport"/>
    <property type="evidence" value="ECO:0007669"/>
    <property type="project" value="UniProtKB-KW"/>
</dbReference>
<comment type="subcellular location">
    <subcellularLocation>
        <location evidence="1">Cell junction</location>
        <location evidence="1">Gap junction</location>
    </subcellularLocation>
    <subcellularLocation>
        <location evidence="2 12">Cell membrane</location>
        <topology evidence="2 12">Multi-pass membrane protein</topology>
    </subcellularLocation>
</comment>
<keyword evidence="14" id="KW-1185">Reference proteome</keyword>
<evidence type="ECO:0000256" key="1">
    <source>
        <dbReference type="ARBA" id="ARBA00004610"/>
    </source>
</evidence>
<dbReference type="GO" id="GO:0005921">
    <property type="term" value="C:gap junction"/>
    <property type="evidence" value="ECO:0007669"/>
    <property type="project" value="UniProtKB-SubCell"/>
</dbReference>
<sequence>MNDAFGHLKSLLKIDEICIDNLVFKLHYKVTFLILLGFSAFLTCRLYLGNPIDCIVDYQSVSTNVMETYCWVQSTFNLPNRINGKASRNAAHPGVSNFEEGVDGVKYQNYYQWVCFVLFFQAIFFYIPRYIWKIWEDRHMRELVQDLNKPLSFESTHKQTLVNYFVQYLHKQNVYAIQFFFCEIFNLCNVFLQIYFMDRFLEGEFKTYGYDVLRMTEMNPEDRVDVMSRVFPKVTKCTFRKYGPTGTIQNIDGMCVLSQNIVNEKIYVFLWFWFWFIAIISALNFVYRMLLIMVPYFRLLLLRSRTDCFSYKKLNTLTQKFWFGDWFVFYQLAKNVNPVVFREIVSELSQKFEGKDNV</sequence>
<organism evidence="13 14">
    <name type="scientific">Macrosiphum euphorbiae</name>
    <name type="common">potato aphid</name>
    <dbReference type="NCBI Taxonomy" id="13131"/>
    <lineage>
        <taxon>Eukaryota</taxon>
        <taxon>Metazoa</taxon>
        <taxon>Ecdysozoa</taxon>
        <taxon>Arthropoda</taxon>
        <taxon>Hexapoda</taxon>
        <taxon>Insecta</taxon>
        <taxon>Pterygota</taxon>
        <taxon>Neoptera</taxon>
        <taxon>Paraneoptera</taxon>
        <taxon>Hemiptera</taxon>
        <taxon>Sternorrhyncha</taxon>
        <taxon>Aphidomorpha</taxon>
        <taxon>Aphidoidea</taxon>
        <taxon>Aphididae</taxon>
        <taxon>Macrosiphini</taxon>
        <taxon>Macrosiphum</taxon>
    </lineage>
</organism>
<proteinExistence type="inferred from homology"/>
<gene>
    <name evidence="12" type="primary">inx</name>
    <name evidence="13" type="ORF">MEUPH1_LOCUS2930</name>
</gene>
<dbReference type="GO" id="GO:0005243">
    <property type="term" value="F:gap junction channel activity"/>
    <property type="evidence" value="ECO:0007669"/>
    <property type="project" value="TreeGrafter"/>
</dbReference>
<dbReference type="InterPro" id="IPR000990">
    <property type="entry name" value="Innexin"/>
</dbReference>
<keyword evidence="4" id="KW-1003">Cell membrane</keyword>
<dbReference type="Pfam" id="PF00876">
    <property type="entry name" value="Innexin"/>
    <property type="match status" value="1"/>
</dbReference>
<comment type="similarity">
    <text evidence="12">Belongs to the pannexin family.</text>
</comment>
<evidence type="ECO:0000256" key="9">
    <source>
        <dbReference type="ARBA" id="ARBA00023065"/>
    </source>
</evidence>
<keyword evidence="3 12" id="KW-0813">Transport</keyword>
<evidence type="ECO:0000256" key="3">
    <source>
        <dbReference type="ARBA" id="ARBA00022448"/>
    </source>
</evidence>
<evidence type="ECO:0000256" key="6">
    <source>
        <dbReference type="ARBA" id="ARBA00022868"/>
    </source>
</evidence>
<evidence type="ECO:0000256" key="4">
    <source>
        <dbReference type="ARBA" id="ARBA00022475"/>
    </source>
</evidence>
<feature type="transmembrane region" description="Helical" evidence="12">
    <location>
        <begin position="272"/>
        <end position="297"/>
    </location>
</feature>
<reference evidence="13 14" key="1">
    <citation type="submission" date="2023-01" db="EMBL/GenBank/DDBJ databases">
        <authorList>
            <person name="Whitehead M."/>
        </authorList>
    </citation>
    <scope>NUCLEOTIDE SEQUENCE [LARGE SCALE GENOMIC DNA]</scope>
</reference>
<evidence type="ECO:0000256" key="7">
    <source>
        <dbReference type="ARBA" id="ARBA00022949"/>
    </source>
</evidence>